<protein>
    <submittedName>
        <fullName evidence="1">Uncharacterized protein</fullName>
    </submittedName>
</protein>
<name>A0A8F3ER64_9VIRU</name>
<dbReference type="EMBL" id="MW962338">
    <property type="protein sequence ID" value="QWY93779.1"/>
    <property type="molecule type" value="Genomic_RNA"/>
</dbReference>
<evidence type="ECO:0000313" key="1">
    <source>
        <dbReference type="EMBL" id="QWY93779.1"/>
    </source>
</evidence>
<organism evidence="1">
    <name type="scientific">Green Sichuan pepper nepovirus satellite</name>
    <dbReference type="NCBI Taxonomy" id="2851655"/>
    <lineage>
        <taxon>Viruses</taxon>
        <taxon>unclassified satellites</taxon>
        <taxon>RNA satellites</taxon>
    </lineage>
</organism>
<accession>A0A8F3ER64</accession>
<dbReference type="EMBL" id="MW962339">
    <property type="protein sequence ID" value="QWY93782.1"/>
    <property type="molecule type" value="Genomic_RNA"/>
</dbReference>
<evidence type="ECO:0000313" key="2">
    <source>
        <dbReference type="EMBL" id="QWY93782.1"/>
    </source>
</evidence>
<sequence length="71" mass="8356">MNLRTLLLSSPMSLRSKASQTWTGLERIPWIRRLNPIRRRSVLEMFQTSHQTGSEPESVRAYRSRVYPVLI</sequence>
<proteinExistence type="predicted"/>
<reference evidence="1" key="1">
    <citation type="submission" date="2021-04" db="EMBL/GenBank/DDBJ databases">
        <title>Spatial virome analysis of Zanthoxylum armatum trees affected with the flower yellowing disease.</title>
        <authorList>
            <person name="Cao M."/>
            <person name="Zhang S."/>
        </authorList>
    </citation>
    <scope>NUCLEOTIDE SEQUENCE</scope>
    <source>
        <strain evidence="1">SaCQ5-D</strain>
        <strain evidence="2">SaCQ7-DS</strain>
    </source>
</reference>